<dbReference type="AlphaFoldDB" id="A0A5N6Q0M1"/>
<organism evidence="1 2">
    <name type="scientific">Mikania micrantha</name>
    <name type="common">bitter vine</name>
    <dbReference type="NCBI Taxonomy" id="192012"/>
    <lineage>
        <taxon>Eukaryota</taxon>
        <taxon>Viridiplantae</taxon>
        <taxon>Streptophyta</taxon>
        <taxon>Embryophyta</taxon>
        <taxon>Tracheophyta</taxon>
        <taxon>Spermatophyta</taxon>
        <taxon>Magnoliopsida</taxon>
        <taxon>eudicotyledons</taxon>
        <taxon>Gunneridae</taxon>
        <taxon>Pentapetalae</taxon>
        <taxon>asterids</taxon>
        <taxon>campanulids</taxon>
        <taxon>Asterales</taxon>
        <taxon>Asteraceae</taxon>
        <taxon>Asteroideae</taxon>
        <taxon>Heliantheae alliance</taxon>
        <taxon>Eupatorieae</taxon>
        <taxon>Mikania</taxon>
    </lineage>
</organism>
<sequence>MSWWDGDFFFDQYSDVSRVAETYQNETGVQSSKATNRPALLDLNEEVASQTSYRQFDLNQEPCDDEDVNRECYGGEQSHPPQVAVKKEEADIVYQNMDRNTNEIFISVEELMAWVKSRALDNGYVVVTGRSKKKNGTDEVNKIWLVCDHGGEHNSTAILRQTTNTTMNLLKILRGTRLLEECPSRNKTWYII</sequence>
<evidence type="ECO:0000313" key="2">
    <source>
        <dbReference type="Proteomes" id="UP000326396"/>
    </source>
</evidence>
<comment type="caution">
    <text evidence="1">The sequence shown here is derived from an EMBL/GenBank/DDBJ whole genome shotgun (WGS) entry which is preliminary data.</text>
</comment>
<name>A0A5N6Q0M1_9ASTR</name>
<reference evidence="1 2" key="1">
    <citation type="submission" date="2019-05" db="EMBL/GenBank/DDBJ databases">
        <title>Mikania micrantha, genome provides insights into the molecular mechanism of rapid growth.</title>
        <authorList>
            <person name="Liu B."/>
        </authorList>
    </citation>
    <scope>NUCLEOTIDE SEQUENCE [LARGE SCALE GENOMIC DNA]</scope>
    <source>
        <strain evidence="1">NLD-2019</strain>
        <tissue evidence="1">Leaf</tissue>
    </source>
</reference>
<accession>A0A5N6Q0M1</accession>
<protein>
    <submittedName>
        <fullName evidence="1">Uncharacterized protein</fullName>
    </submittedName>
</protein>
<keyword evidence="2" id="KW-1185">Reference proteome</keyword>
<gene>
    <name evidence="1" type="ORF">E3N88_00823</name>
</gene>
<dbReference type="Proteomes" id="UP000326396">
    <property type="component" value="Linkage Group LG1"/>
</dbReference>
<proteinExistence type="predicted"/>
<evidence type="ECO:0000313" key="1">
    <source>
        <dbReference type="EMBL" id="KAD7477687.1"/>
    </source>
</evidence>
<dbReference type="EMBL" id="SZYD01000001">
    <property type="protein sequence ID" value="KAD7477687.1"/>
    <property type="molecule type" value="Genomic_DNA"/>
</dbReference>
<dbReference type="OrthoDB" id="1923014at2759"/>